<dbReference type="SUPFAM" id="SSF49899">
    <property type="entry name" value="Concanavalin A-like lectins/glucanases"/>
    <property type="match status" value="1"/>
</dbReference>
<reference evidence="3" key="1">
    <citation type="journal article" date="2015" name="PLoS Genet.">
        <title>Genome Sequence and Transcriptome Analyses of Chrysochromulina tobin: Metabolic Tools for Enhanced Algal Fitness in the Prominent Order Prymnesiales (Haptophyceae).</title>
        <authorList>
            <person name="Hovde B.T."/>
            <person name="Deodato C.R."/>
            <person name="Hunsperger H.M."/>
            <person name="Ryken S.A."/>
            <person name="Yost W."/>
            <person name="Jha R.K."/>
            <person name="Patterson J."/>
            <person name="Monnat R.J. Jr."/>
            <person name="Barlow S.B."/>
            <person name="Starkenburg S.R."/>
            <person name="Cattolico R.A."/>
        </authorList>
    </citation>
    <scope>NUCLEOTIDE SEQUENCE</scope>
    <source>
        <strain evidence="3">CCMP291</strain>
    </source>
</reference>
<keyword evidence="1" id="KW-0732">Signal</keyword>
<proteinExistence type="predicted"/>
<accession>A0A0M0K265</accession>
<dbReference type="AlphaFoldDB" id="A0A0M0K265"/>
<evidence type="ECO:0000256" key="1">
    <source>
        <dbReference type="SAM" id="SignalP"/>
    </source>
</evidence>
<protein>
    <recommendedName>
        <fullName evidence="4">LamG domain-containing protein</fullName>
    </recommendedName>
</protein>
<dbReference type="Gene3D" id="2.60.120.200">
    <property type="match status" value="1"/>
</dbReference>
<comment type="caution">
    <text evidence="2">The sequence shown here is derived from an EMBL/GenBank/DDBJ whole genome shotgun (WGS) entry which is preliminary data.</text>
</comment>
<keyword evidence="3" id="KW-1185">Reference proteome</keyword>
<sequence>MRNRSSLASLAGFLAWSASAFATDIYVTGFDDYDTGTLSGQAAWFGPTGTWAVSGSTNSPFVPGSVIGPGVQPGVDPVGGKGKMVRLCTERFLDGRTKAWLDLLNSGKWAAASAGSNSVLETKVKLFIPSGQPVTCSFGIMISKSSYETAGGFLVSAQTGAVSLMNNGYAPANRTATGATVRLNAWNEFTYRCDVSNGEGKLLVNGAVVATQNTMLSGSVYASNLFATTDSSPGTSNAFGFFDDLSIAAVGTELESIERGFKGQRREMA</sequence>
<evidence type="ECO:0000313" key="2">
    <source>
        <dbReference type="EMBL" id="KOO32915.1"/>
    </source>
</evidence>
<dbReference type="Proteomes" id="UP000037460">
    <property type="component" value="Unassembled WGS sequence"/>
</dbReference>
<evidence type="ECO:0000313" key="3">
    <source>
        <dbReference type="Proteomes" id="UP000037460"/>
    </source>
</evidence>
<dbReference type="InterPro" id="IPR013320">
    <property type="entry name" value="ConA-like_dom_sf"/>
</dbReference>
<feature type="chain" id="PRO_5005602308" description="LamG domain-containing protein" evidence="1">
    <location>
        <begin position="23"/>
        <end position="269"/>
    </location>
</feature>
<name>A0A0M0K265_9EUKA</name>
<gene>
    <name evidence="2" type="ORF">Ctob_014158</name>
</gene>
<feature type="signal peptide" evidence="1">
    <location>
        <begin position="1"/>
        <end position="22"/>
    </location>
</feature>
<evidence type="ECO:0008006" key="4">
    <source>
        <dbReference type="Google" id="ProtNLM"/>
    </source>
</evidence>
<dbReference type="EMBL" id="JWZX01001652">
    <property type="protein sequence ID" value="KOO32915.1"/>
    <property type="molecule type" value="Genomic_DNA"/>
</dbReference>
<organism evidence="2 3">
    <name type="scientific">Chrysochromulina tobinii</name>
    <dbReference type="NCBI Taxonomy" id="1460289"/>
    <lineage>
        <taxon>Eukaryota</taxon>
        <taxon>Haptista</taxon>
        <taxon>Haptophyta</taxon>
        <taxon>Prymnesiophyceae</taxon>
        <taxon>Prymnesiales</taxon>
        <taxon>Chrysochromulinaceae</taxon>
        <taxon>Chrysochromulina</taxon>
    </lineage>
</organism>